<feature type="domain" description="UTP25 C-terminal" evidence="5">
    <location>
        <begin position="589"/>
        <end position="732"/>
    </location>
</feature>
<evidence type="ECO:0000313" key="8">
    <source>
        <dbReference type="Proteomes" id="UP000315496"/>
    </source>
</evidence>
<dbReference type="AlphaFoldDB" id="A0A4Z1SPG7"/>
<dbReference type="GO" id="GO:0000462">
    <property type="term" value="P:maturation of SSU-rRNA from tricistronic rRNA transcript (SSU-rRNA, 5.8S rRNA, LSU-rRNA)"/>
    <property type="evidence" value="ECO:0007669"/>
    <property type="project" value="TreeGrafter"/>
</dbReference>
<reference evidence="7 8" key="1">
    <citation type="submission" date="2019-05" db="EMBL/GenBank/DDBJ databases">
        <title>The compact genome of Giardia muris reveals important steps in the evolution of intestinal protozoan parasites.</title>
        <authorList>
            <person name="Xu F."/>
            <person name="Jimenez-Gonzalez A."/>
            <person name="Einarsson E."/>
            <person name="Astvaldsson A."/>
            <person name="Peirasmaki D."/>
            <person name="Eckmann L."/>
            <person name="Andersson J.O."/>
            <person name="Svard S.G."/>
            <person name="Jerlstrom-Hultqvist J."/>
        </authorList>
    </citation>
    <scope>NUCLEOTIDE SEQUENCE [LARGE SCALE GENOMIC DNA]</scope>
    <source>
        <strain evidence="7 8">Roberts-Thomson</strain>
    </source>
</reference>
<dbReference type="OrthoDB" id="10264378at2759"/>
<feature type="domain" description="UTP25 NTP hydrolase-like" evidence="6">
    <location>
        <begin position="219"/>
        <end position="433"/>
    </location>
</feature>
<keyword evidence="3" id="KW-0539">Nucleus</keyword>
<dbReference type="InterPro" id="IPR053939">
    <property type="entry name" value="UTP25_C"/>
</dbReference>
<evidence type="ECO:0000256" key="2">
    <source>
        <dbReference type="ARBA" id="ARBA00009223"/>
    </source>
</evidence>
<evidence type="ECO:0000256" key="4">
    <source>
        <dbReference type="SAM" id="MobiDB-lite"/>
    </source>
</evidence>
<protein>
    <submittedName>
        <fullName evidence="7">U3 small nucleolar RNA-associated SSU processome protein 25</fullName>
    </submittedName>
</protein>
<name>A0A4Z1SPG7_GIAMU</name>
<evidence type="ECO:0000256" key="1">
    <source>
        <dbReference type="ARBA" id="ARBA00004604"/>
    </source>
</evidence>
<comment type="subcellular location">
    <subcellularLocation>
        <location evidence="1">Nucleus</location>
        <location evidence="1">Nucleolus</location>
    </subcellularLocation>
</comment>
<dbReference type="GO" id="GO:0032040">
    <property type="term" value="C:small-subunit processome"/>
    <property type="evidence" value="ECO:0007669"/>
    <property type="project" value="TreeGrafter"/>
</dbReference>
<dbReference type="InterPro" id="IPR010678">
    <property type="entry name" value="UTP25"/>
</dbReference>
<dbReference type="GO" id="GO:0034511">
    <property type="term" value="F:U3 snoRNA binding"/>
    <property type="evidence" value="ECO:0007669"/>
    <property type="project" value="InterPro"/>
</dbReference>
<dbReference type="Pfam" id="PF06862">
    <property type="entry name" value="Utp25_C"/>
    <property type="match status" value="1"/>
</dbReference>
<feature type="compositionally biased region" description="Basic and acidic residues" evidence="4">
    <location>
        <begin position="1"/>
        <end position="17"/>
    </location>
</feature>
<sequence>MPYEELVRRLRKTRETPEVPEASEPTETSEQEESSEGSVGNLLRIRDVEPTLLEPETMREEESCVVPADMNEHMFETAFWDQMQMTGECEEETDPPGPLYADQGLTELCNEGLPSTLRLCCSSNLEEAKRDLFYSIVRGYWEQFQASGRSPTTTFLTARIRATLMGLGGLGKRERGGGDDRAYQLFLALLATRVSVFATFPMADTRMLFREAVVMHVMNQALQHARRRLVETRANGFTRTHTLVLTHSRHYAWRFASLLLAMLPGESAVTNLEAWEERYAPEESVERYEPVPEVSLLADEVPDRYEEVLSDRRHTGRWRRLFCGDADDLFHMGMQINVCEDKGGFSVVLETPPRISDIIIASPLGLRQLCNIDPTTDNTFQARVGTGTKLVNDIGLFSSIHTLYLDNTEALEMQNWEHLESCVWALNRLPRDAGLIKYKDYACDIHTYLPPYTALRQHRVCQVITNGDSFSELLGGLLRAEEKEAKESPEGEPDLKRAIGREGRGRHVSAIPLSEAFDGLTLLRNGNGSVRLLGLPTKFGSQRFDEGEKPGDELLKVRHVLHRHEAGGLQERRTASIDARRLGFRVEDHPKLDYLANQALPKLLRDSEEDKGLLVILPDEFCLVRLERILRLGGIGSGLKYVFLHDEDDHKAMLRAARKLARGAVNCVFVTERYVFYRQPPFRGLRTVLFHTPPTSGDVLADCRRYFGRGGEKDDEAPGKSGTCTLVVLYSRETDLVRLGNSYPPDVCARSLAQQTLFLGTREHL</sequence>
<feature type="region of interest" description="Disordered" evidence="4">
    <location>
        <begin position="482"/>
        <end position="501"/>
    </location>
</feature>
<keyword evidence="8" id="KW-1185">Reference proteome</keyword>
<feature type="region of interest" description="Disordered" evidence="4">
    <location>
        <begin position="1"/>
        <end position="44"/>
    </location>
</feature>
<dbReference type="VEuPathDB" id="GiardiaDB:GMRT_12044"/>
<comment type="caution">
    <text evidence="7">The sequence shown here is derived from an EMBL/GenBank/DDBJ whole genome shotgun (WGS) entry which is preliminary data.</text>
</comment>
<accession>A0A4Z1SPG7</accession>
<dbReference type="EMBL" id="VDLU01000003">
    <property type="protein sequence ID" value="TNJ27714.1"/>
    <property type="molecule type" value="Genomic_DNA"/>
</dbReference>
<dbReference type="Pfam" id="PF22916">
    <property type="entry name" value="UTP25_NTPase-like"/>
    <property type="match status" value="1"/>
</dbReference>
<evidence type="ECO:0000256" key="3">
    <source>
        <dbReference type="ARBA" id="ARBA00023242"/>
    </source>
</evidence>
<evidence type="ECO:0000313" key="7">
    <source>
        <dbReference type="EMBL" id="TNJ27714.1"/>
    </source>
</evidence>
<gene>
    <name evidence="7" type="ORF">GMRT_12044</name>
</gene>
<evidence type="ECO:0000259" key="6">
    <source>
        <dbReference type="Pfam" id="PF22916"/>
    </source>
</evidence>
<evidence type="ECO:0000259" key="5">
    <source>
        <dbReference type="Pfam" id="PF06862"/>
    </source>
</evidence>
<comment type="similarity">
    <text evidence="2">Belongs to the UTP25 family.</text>
</comment>
<dbReference type="PANTHER" id="PTHR12933">
    <property type="entry name" value="ORF PROTEIN-RELATED"/>
    <property type="match status" value="1"/>
</dbReference>
<dbReference type="InterPro" id="IPR053940">
    <property type="entry name" value="UTP25_NTPase-like"/>
</dbReference>
<dbReference type="PANTHER" id="PTHR12933:SF0">
    <property type="entry name" value="U3 SMALL NUCLEOLAR RNA-ASSOCIATED PROTEIN 25 HOMOLOG"/>
    <property type="match status" value="1"/>
</dbReference>
<dbReference type="Proteomes" id="UP000315496">
    <property type="component" value="Chromosome 3"/>
</dbReference>
<organism evidence="7 8">
    <name type="scientific">Giardia muris</name>
    <dbReference type="NCBI Taxonomy" id="5742"/>
    <lineage>
        <taxon>Eukaryota</taxon>
        <taxon>Metamonada</taxon>
        <taxon>Diplomonadida</taxon>
        <taxon>Hexamitidae</taxon>
        <taxon>Giardiinae</taxon>
        <taxon>Giardia</taxon>
    </lineage>
</organism>
<proteinExistence type="inferred from homology"/>
<dbReference type="GO" id="GO:0019843">
    <property type="term" value="F:rRNA binding"/>
    <property type="evidence" value="ECO:0007669"/>
    <property type="project" value="TreeGrafter"/>
</dbReference>